<keyword evidence="1" id="KW-0175">Coiled coil</keyword>
<dbReference type="EMBL" id="CAJVQA010031161">
    <property type="protein sequence ID" value="CAG8800814.1"/>
    <property type="molecule type" value="Genomic_DNA"/>
</dbReference>
<proteinExistence type="predicted"/>
<dbReference type="AlphaFoldDB" id="A0A9N9P9Z0"/>
<protein>
    <submittedName>
        <fullName evidence="2">24012_t:CDS:1</fullName>
    </submittedName>
</protein>
<evidence type="ECO:0000313" key="2">
    <source>
        <dbReference type="EMBL" id="CAG8800814.1"/>
    </source>
</evidence>
<name>A0A9N9P9Z0_9GLOM</name>
<reference evidence="2" key="1">
    <citation type="submission" date="2021-06" db="EMBL/GenBank/DDBJ databases">
        <authorList>
            <person name="Kallberg Y."/>
            <person name="Tangrot J."/>
            <person name="Rosling A."/>
        </authorList>
    </citation>
    <scope>NUCLEOTIDE SEQUENCE</scope>
    <source>
        <strain evidence="2">FL966</strain>
    </source>
</reference>
<sequence>MITDQKHSLNSILNELEDTRYIEKIAKLFGLDKQNIEKLEKKLEDYYFKYEKLKKKVNLLKAKTEDLDKCLLCELLNRSDSSLSDFSSSKDSEIVKCYYSKKK</sequence>
<dbReference type="OrthoDB" id="2405181at2759"/>
<keyword evidence="3" id="KW-1185">Reference proteome</keyword>
<organism evidence="2 3">
    <name type="scientific">Cetraspora pellucida</name>
    <dbReference type="NCBI Taxonomy" id="1433469"/>
    <lineage>
        <taxon>Eukaryota</taxon>
        <taxon>Fungi</taxon>
        <taxon>Fungi incertae sedis</taxon>
        <taxon>Mucoromycota</taxon>
        <taxon>Glomeromycotina</taxon>
        <taxon>Glomeromycetes</taxon>
        <taxon>Diversisporales</taxon>
        <taxon>Gigasporaceae</taxon>
        <taxon>Cetraspora</taxon>
    </lineage>
</organism>
<evidence type="ECO:0000313" key="3">
    <source>
        <dbReference type="Proteomes" id="UP000789759"/>
    </source>
</evidence>
<feature type="non-terminal residue" evidence="2">
    <location>
        <position position="103"/>
    </location>
</feature>
<comment type="caution">
    <text evidence="2">The sequence shown here is derived from an EMBL/GenBank/DDBJ whole genome shotgun (WGS) entry which is preliminary data.</text>
</comment>
<evidence type="ECO:0000256" key="1">
    <source>
        <dbReference type="SAM" id="Coils"/>
    </source>
</evidence>
<feature type="coiled-coil region" evidence="1">
    <location>
        <begin position="36"/>
        <end position="63"/>
    </location>
</feature>
<dbReference type="Proteomes" id="UP000789759">
    <property type="component" value="Unassembled WGS sequence"/>
</dbReference>
<accession>A0A9N9P9Z0</accession>
<gene>
    <name evidence="2" type="ORF">CPELLU_LOCUS17704</name>
</gene>